<feature type="region of interest" description="Disordered" evidence="1">
    <location>
        <begin position="1"/>
        <end position="52"/>
    </location>
</feature>
<feature type="compositionally biased region" description="Polar residues" evidence="1">
    <location>
        <begin position="17"/>
        <end position="29"/>
    </location>
</feature>
<dbReference type="AlphaFoldDB" id="A0A816RNL2"/>
<protein>
    <submittedName>
        <fullName evidence="2">(rape) hypothetical protein</fullName>
    </submittedName>
</protein>
<evidence type="ECO:0000313" key="2">
    <source>
        <dbReference type="EMBL" id="CAF2075525.1"/>
    </source>
</evidence>
<gene>
    <name evidence="2" type="ORF">DARMORV10_C01P36490.1</name>
</gene>
<reference evidence="2" key="1">
    <citation type="submission" date="2021-01" db="EMBL/GenBank/DDBJ databases">
        <authorList>
            <consortium name="Genoscope - CEA"/>
            <person name="William W."/>
        </authorList>
    </citation>
    <scope>NUCLEOTIDE SEQUENCE</scope>
</reference>
<evidence type="ECO:0000256" key="1">
    <source>
        <dbReference type="SAM" id="MobiDB-lite"/>
    </source>
</evidence>
<proteinExistence type="predicted"/>
<dbReference type="Proteomes" id="UP001295469">
    <property type="component" value="Chromosome C01"/>
</dbReference>
<organism evidence="2">
    <name type="scientific">Brassica napus</name>
    <name type="common">Rape</name>
    <dbReference type="NCBI Taxonomy" id="3708"/>
    <lineage>
        <taxon>Eukaryota</taxon>
        <taxon>Viridiplantae</taxon>
        <taxon>Streptophyta</taxon>
        <taxon>Embryophyta</taxon>
        <taxon>Tracheophyta</taxon>
        <taxon>Spermatophyta</taxon>
        <taxon>Magnoliopsida</taxon>
        <taxon>eudicotyledons</taxon>
        <taxon>Gunneridae</taxon>
        <taxon>Pentapetalae</taxon>
        <taxon>rosids</taxon>
        <taxon>malvids</taxon>
        <taxon>Brassicales</taxon>
        <taxon>Brassicaceae</taxon>
        <taxon>Brassiceae</taxon>
        <taxon>Brassica</taxon>
    </lineage>
</organism>
<dbReference type="EMBL" id="HG994365">
    <property type="protein sequence ID" value="CAF2075525.1"/>
    <property type="molecule type" value="Genomic_DNA"/>
</dbReference>
<accession>A0A816RNL2</accession>
<dbReference type="Pfam" id="PF03004">
    <property type="entry name" value="Transposase_24"/>
    <property type="match status" value="1"/>
</dbReference>
<name>A0A816RNL2_BRANA</name>
<dbReference type="InterPro" id="IPR004252">
    <property type="entry name" value="Probable_transposase_24"/>
</dbReference>
<sequence length="214" mass="23903">MALFPEPGSWHGFLEQVSGTGTQFGNDETQPPSPQPPSPEIEMDDVPRDEVTGELPDMVTFMEKTHKRKSDGLFVDKKAEHIARRCRALEEEKLTQMTQGEETCGDLQLTQAEKNAIYDSEVKVTKNGRRFGYGTMDIGEPSGPSYATQSPDYKALYLETQTKLVQVTNKCDELSSQVEDAQYWSTVMRNMFPDHVSPSQAARQAATANNTFEA</sequence>